<comment type="caution">
    <text evidence="1">The sequence shown here is derived from an EMBL/GenBank/DDBJ whole genome shotgun (WGS) entry which is preliminary data.</text>
</comment>
<evidence type="ECO:0008006" key="3">
    <source>
        <dbReference type="Google" id="ProtNLM"/>
    </source>
</evidence>
<proteinExistence type="predicted"/>
<organism evidence="1 2">
    <name type="scientific">Sporosarcina psychrophila</name>
    <name type="common">Bacillus psychrophilus</name>
    <dbReference type="NCBI Taxonomy" id="1476"/>
    <lineage>
        <taxon>Bacteria</taxon>
        <taxon>Bacillati</taxon>
        <taxon>Bacillota</taxon>
        <taxon>Bacilli</taxon>
        <taxon>Bacillales</taxon>
        <taxon>Caryophanaceae</taxon>
        <taxon>Sporosarcina</taxon>
    </lineage>
</organism>
<keyword evidence="2" id="KW-1185">Reference proteome</keyword>
<dbReference type="Proteomes" id="UP001549104">
    <property type="component" value="Unassembled WGS sequence"/>
</dbReference>
<sequence length="31" mass="3943">MRVYKGLWRMINFREFLLCKEVNYFRELALC</sequence>
<reference evidence="1 2" key="1">
    <citation type="submission" date="2024-06" db="EMBL/GenBank/DDBJ databases">
        <title>Sorghum-associated microbial communities from plants grown in Nebraska, USA.</title>
        <authorList>
            <person name="Schachtman D."/>
        </authorList>
    </citation>
    <scope>NUCLEOTIDE SEQUENCE [LARGE SCALE GENOMIC DNA]</scope>
    <source>
        <strain evidence="1 2">1288</strain>
    </source>
</reference>
<name>A0ABV2K246_SPOPS</name>
<accession>A0ABV2K246</accession>
<gene>
    <name evidence="1" type="ORF">ABIC55_000237</name>
</gene>
<dbReference type="EMBL" id="JBEPME010000001">
    <property type="protein sequence ID" value="MET3655153.1"/>
    <property type="molecule type" value="Genomic_DNA"/>
</dbReference>
<protein>
    <recommendedName>
        <fullName evidence="3">Transposase</fullName>
    </recommendedName>
</protein>
<evidence type="ECO:0000313" key="1">
    <source>
        <dbReference type="EMBL" id="MET3655153.1"/>
    </source>
</evidence>
<evidence type="ECO:0000313" key="2">
    <source>
        <dbReference type="Proteomes" id="UP001549104"/>
    </source>
</evidence>